<dbReference type="AlphaFoldDB" id="A0A2G5VV11"/>
<protein>
    <submittedName>
        <fullName evidence="2">Uncharacterized protein</fullName>
    </submittedName>
</protein>
<dbReference type="EMBL" id="PDUG01000001">
    <property type="protein sequence ID" value="PIC55642.1"/>
    <property type="molecule type" value="Genomic_DNA"/>
</dbReference>
<evidence type="ECO:0000313" key="3">
    <source>
        <dbReference type="Proteomes" id="UP000230233"/>
    </source>
</evidence>
<organism evidence="2 3">
    <name type="scientific">Caenorhabditis nigoni</name>
    <dbReference type="NCBI Taxonomy" id="1611254"/>
    <lineage>
        <taxon>Eukaryota</taxon>
        <taxon>Metazoa</taxon>
        <taxon>Ecdysozoa</taxon>
        <taxon>Nematoda</taxon>
        <taxon>Chromadorea</taxon>
        <taxon>Rhabditida</taxon>
        <taxon>Rhabditina</taxon>
        <taxon>Rhabditomorpha</taxon>
        <taxon>Rhabditoidea</taxon>
        <taxon>Rhabditidae</taxon>
        <taxon>Peloderinae</taxon>
        <taxon>Caenorhabditis</taxon>
    </lineage>
</organism>
<gene>
    <name evidence="2" type="primary">Cnig_chr_I.g832</name>
    <name evidence="2" type="ORF">B9Z55_000832</name>
</gene>
<accession>A0A2G5VV11</accession>
<dbReference type="OrthoDB" id="18042at2759"/>
<evidence type="ECO:0000256" key="1">
    <source>
        <dbReference type="SAM" id="MobiDB-lite"/>
    </source>
</evidence>
<proteinExistence type="predicted"/>
<dbReference type="STRING" id="1611254.A0A2G5VV11"/>
<sequence>MESNNESMETVGAGKGQWVKDLLDQTKRAMAMNSIREVEPTPPTQVVEEESATSATERQSRSRRYFPYRFKHHTAQLLTDLGMNGGGVHMQNRLISTDVLTGKFGDHDNKKNPRKDLDFGAGTAVLSTAVIARSSSAPRLMTYESDDFSVGEIKRFWPPLRSLETLHDSINLSQFDGFLERLIKGALTPLPSPPKTPLPTALSCDAINKTPTQDEVEQVIGKLAPTSSTD</sequence>
<feature type="region of interest" description="Disordered" evidence="1">
    <location>
        <begin position="35"/>
        <end position="61"/>
    </location>
</feature>
<comment type="caution">
    <text evidence="2">The sequence shown here is derived from an EMBL/GenBank/DDBJ whole genome shotgun (WGS) entry which is preliminary data.</text>
</comment>
<keyword evidence="3" id="KW-1185">Reference proteome</keyword>
<dbReference type="Proteomes" id="UP000230233">
    <property type="component" value="Chromosome I"/>
</dbReference>
<reference evidence="3" key="1">
    <citation type="submission" date="2017-10" db="EMBL/GenBank/DDBJ databases">
        <title>Rapid genome shrinkage in a self-fertile nematode reveals novel sperm competition proteins.</title>
        <authorList>
            <person name="Yin D."/>
            <person name="Schwarz E.M."/>
            <person name="Thomas C.G."/>
            <person name="Felde R.L."/>
            <person name="Korf I.F."/>
            <person name="Cutter A.D."/>
            <person name="Schartner C.M."/>
            <person name="Ralston E.J."/>
            <person name="Meyer B.J."/>
            <person name="Haag E.S."/>
        </authorList>
    </citation>
    <scope>NUCLEOTIDE SEQUENCE [LARGE SCALE GENOMIC DNA]</scope>
    <source>
        <strain evidence="3">JU1422</strain>
    </source>
</reference>
<evidence type="ECO:0000313" key="2">
    <source>
        <dbReference type="EMBL" id="PIC55642.1"/>
    </source>
</evidence>
<name>A0A2G5VV11_9PELO</name>